<sequence>MNSFFEKLLLPQLTQMEMNLDERIRHCNNNVELKYSCNPKLGDGSIYANCFKDLFIIYIYDITPKITFNINYASPEYYQISTLNNNTAQYIYPYSKYSYPNNNVKNIISYYSPKGIFNNLIEKNFHFKSFNITLSKPFIKTLDIDENTLLNKCFNGQSIEFPYIKSVLTQIFKTPVDSSCAALYYRGKILELLSLIIQHNKNSSLNQVVLSKEDHELLLNVANYLEKNYRNSIDIKTLEQLFYIGRSKLSQIFKAKFNMSITEYLRNIRLNHARNFLENTSLSILDIAKLVGYKNQGSFAEFFKIETGFTPTQFRRKTLEIFKPSKNNTNSLYD</sequence>
<evidence type="ECO:0000256" key="1">
    <source>
        <dbReference type="ARBA" id="ARBA00023015"/>
    </source>
</evidence>
<dbReference type="PROSITE" id="PS01124">
    <property type="entry name" value="HTH_ARAC_FAMILY_2"/>
    <property type="match status" value="1"/>
</dbReference>
<accession>U5MTA1</accession>
<dbReference type="PANTHER" id="PTHR47893">
    <property type="entry name" value="REGULATORY PROTEIN PCHR"/>
    <property type="match status" value="1"/>
</dbReference>
<dbReference type="GO" id="GO:0043565">
    <property type="term" value="F:sequence-specific DNA binding"/>
    <property type="evidence" value="ECO:0007669"/>
    <property type="project" value="InterPro"/>
</dbReference>
<keyword evidence="5" id="KW-1185">Reference proteome</keyword>
<dbReference type="InterPro" id="IPR053142">
    <property type="entry name" value="PchR_regulatory_protein"/>
</dbReference>
<feature type="domain" description="HTH araC/xylS-type" evidence="3">
    <location>
        <begin position="219"/>
        <end position="317"/>
    </location>
</feature>
<organism evidence="4 5">
    <name type="scientific">Clostridium saccharobutylicum DSM 13864</name>
    <dbReference type="NCBI Taxonomy" id="1345695"/>
    <lineage>
        <taxon>Bacteria</taxon>
        <taxon>Bacillati</taxon>
        <taxon>Bacillota</taxon>
        <taxon>Clostridia</taxon>
        <taxon>Eubacteriales</taxon>
        <taxon>Clostridiaceae</taxon>
        <taxon>Clostridium</taxon>
    </lineage>
</organism>
<dbReference type="SUPFAM" id="SSF46689">
    <property type="entry name" value="Homeodomain-like"/>
    <property type="match status" value="1"/>
</dbReference>
<dbReference type="InterPro" id="IPR018060">
    <property type="entry name" value="HTH_AraC"/>
</dbReference>
<proteinExistence type="predicted"/>
<dbReference type="SMART" id="SM00342">
    <property type="entry name" value="HTH_ARAC"/>
    <property type="match status" value="1"/>
</dbReference>
<dbReference type="PANTHER" id="PTHR47893:SF1">
    <property type="entry name" value="REGULATORY PROTEIN PCHR"/>
    <property type="match status" value="1"/>
</dbReference>
<evidence type="ECO:0000259" key="3">
    <source>
        <dbReference type="PROSITE" id="PS01124"/>
    </source>
</evidence>
<dbReference type="OrthoDB" id="3177689at2"/>
<name>U5MTA1_CLOSA</name>
<dbReference type="GO" id="GO:0003700">
    <property type="term" value="F:DNA-binding transcription factor activity"/>
    <property type="evidence" value="ECO:0007669"/>
    <property type="project" value="InterPro"/>
</dbReference>
<dbReference type="KEGG" id="csb:CLSA_c16870"/>
<dbReference type="GeneID" id="55474176"/>
<dbReference type="AlphaFoldDB" id="U5MTA1"/>
<dbReference type="eggNOG" id="COG2207">
    <property type="taxonomic scope" value="Bacteria"/>
</dbReference>
<dbReference type="HOGENOM" id="CLU_830811_0_0_9"/>
<dbReference type="Gene3D" id="1.10.10.60">
    <property type="entry name" value="Homeodomain-like"/>
    <property type="match status" value="2"/>
</dbReference>
<keyword evidence="1" id="KW-0805">Transcription regulation</keyword>
<evidence type="ECO:0000313" key="5">
    <source>
        <dbReference type="Proteomes" id="UP000017118"/>
    </source>
</evidence>
<dbReference type="Proteomes" id="UP000017118">
    <property type="component" value="Chromosome"/>
</dbReference>
<dbReference type="Pfam" id="PF12833">
    <property type="entry name" value="HTH_18"/>
    <property type="match status" value="1"/>
</dbReference>
<keyword evidence="2" id="KW-0804">Transcription</keyword>
<dbReference type="RefSeq" id="WP_022745210.1">
    <property type="nucleotide sequence ID" value="NC_022571.1"/>
</dbReference>
<dbReference type="EMBL" id="CP006721">
    <property type="protein sequence ID" value="AGX42682.1"/>
    <property type="molecule type" value="Genomic_DNA"/>
</dbReference>
<reference evidence="4 5" key="1">
    <citation type="journal article" date="2013" name="Genome Announc.">
        <title>Complete Genome Sequence of the Solvent Producer Clostridium saccharobutylicum NCP262 (DSM 13864).</title>
        <authorList>
            <person name="Poehlein A."/>
            <person name="Hartwich K."/>
            <person name="Krabben P."/>
            <person name="Ehrenreich A."/>
            <person name="Liebl W."/>
            <person name="Durre P."/>
            <person name="Gottschalk G."/>
            <person name="Daniel R."/>
        </authorList>
    </citation>
    <scope>NUCLEOTIDE SEQUENCE [LARGE SCALE GENOMIC DNA]</scope>
    <source>
        <strain evidence="4">DSM 13864</strain>
    </source>
</reference>
<keyword evidence="4" id="KW-0238">DNA-binding</keyword>
<dbReference type="PATRIC" id="fig|1345695.10.peg.3808"/>
<evidence type="ECO:0000256" key="2">
    <source>
        <dbReference type="ARBA" id="ARBA00023163"/>
    </source>
</evidence>
<dbReference type="InterPro" id="IPR009057">
    <property type="entry name" value="Homeodomain-like_sf"/>
</dbReference>
<evidence type="ECO:0000313" key="4">
    <source>
        <dbReference type="EMBL" id="AGX42682.1"/>
    </source>
</evidence>
<protein>
    <submittedName>
        <fullName evidence="4">DNA-binding helix-turn-helix protein</fullName>
    </submittedName>
</protein>
<gene>
    <name evidence="4" type="ORF">CLSA_c16870</name>
</gene>